<keyword evidence="2" id="KW-1185">Reference proteome</keyword>
<evidence type="ECO:0000313" key="2">
    <source>
        <dbReference type="Proteomes" id="UP000784294"/>
    </source>
</evidence>
<sequence length="138" mass="16023">MTTTRAWYTLRRGLLAIETCLENVLHGLANRYSRLGNRNSGMTVAADHAGCQLAADSRLSVPAEAGDDTKRHRLPSVLQKWPWQWPTEYKFQPAWAERPRGMQTRSQAKCHSGLKMIVRLFLCRIMQRRSKWTLWNRV</sequence>
<dbReference type="Proteomes" id="UP000784294">
    <property type="component" value="Unassembled WGS sequence"/>
</dbReference>
<dbReference type="EMBL" id="CAAALY010258338">
    <property type="protein sequence ID" value="VEL38594.1"/>
    <property type="molecule type" value="Genomic_DNA"/>
</dbReference>
<proteinExistence type="predicted"/>
<accession>A0A448XK37</accession>
<name>A0A448XK37_9PLAT</name>
<gene>
    <name evidence="1" type="ORF">PXEA_LOCUS32034</name>
</gene>
<organism evidence="1 2">
    <name type="scientific">Protopolystoma xenopodis</name>
    <dbReference type="NCBI Taxonomy" id="117903"/>
    <lineage>
        <taxon>Eukaryota</taxon>
        <taxon>Metazoa</taxon>
        <taxon>Spiralia</taxon>
        <taxon>Lophotrochozoa</taxon>
        <taxon>Platyhelminthes</taxon>
        <taxon>Monogenea</taxon>
        <taxon>Polyopisthocotylea</taxon>
        <taxon>Polystomatidea</taxon>
        <taxon>Polystomatidae</taxon>
        <taxon>Protopolystoma</taxon>
    </lineage>
</organism>
<comment type="caution">
    <text evidence="1">The sequence shown here is derived from an EMBL/GenBank/DDBJ whole genome shotgun (WGS) entry which is preliminary data.</text>
</comment>
<protein>
    <submittedName>
        <fullName evidence="1">Uncharacterized protein</fullName>
    </submittedName>
</protein>
<evidence type="ECO:0000313" key="1">
    <source>
        <dbReference type="EMBL" id="VEL38594.1"/>
    </source>
</evidence>
<reference evidence="1" key="1">
    <citation type="submission" date="2018-11" db="EMBL/GenBank/DDBJ databases">
        <authorList>
            <consortium name="Pathogen Informatics"/>
        </authorList>
    </citation>
    <scope>NUCLEOTIDE SEQUENCE</scope>
</reference>
<dbReference type="AlphaFoldDB" id="A0A448XK37"/>